<feature type="region of interest" description="Disordered" evidence="6">
    <location>
        <begin position="219"/>
        <end position="238"/>
    </location>
</feature>
<dbReference type="GO" id="GO:0030018">
    <property type="term" value="C:Z disc"/>
    <property type="evidence" value="ECO:0007669"/>
    <property type="project" value="UniProtKB-SubCell"/>
</dbReference>
<dbReference type="FunFam" id="1.10.287.110:FF:000022">
    <property type="entry name" value="DnaJ homolog subfamily B member 6"/>
    <property type="match status" value="1"/>
</dbReference>
<dbReference type="GO" id="GO:0030544">
    <property type="term" value="F:Hsp70 protein binding"/>
    <property type="evidence" value="ECO:0007669"/>
    <property type="project" value="InterPro"/>
</dbReference>
<dbReference type="Gene3D" id="1.10.287.110">
    <property type="entry name" value="DnaJ domain"/>
    <property type="match status" value="1"/>
</dbReference>
<evidence type="ECO:0000256" key="3">
    <source>
        <dbReference type="ARBA" id="ARBA00072923"/>
    </source>
</evidence>
<evidence type="ECO:0000256" key="4">
    <source>
        <dbReference type="ARBA" id="ARBA00079925"/>
    </source>
</evidence>
<dbReference type="InterPro" id="IPR018253">
    <property type="entry name" value="DnaJ_domain_CS"/>
</dbReference>
<dbReference type="Pfam" id="PF00226">
    <property type="entry name" value="DnaJ"/>
    <property type="match status" value="1"/>
</dbReference>
<dbReference type="EMBL" id="JAATJV010135199">
    <property type="protein sequence ID" value="MBZ3869343.1"/>
    <property type="molecule type" value="Genomic_DNA"/>
</dbReference>
<dbReference type="InterPro" id="IPR001623">
    <property type="entry name" value="DnaJ_domain"/>
</dbReference>
<dbReference type="CDD" id="cd06257">
    <property type="entry name" value="DnaJ"/>
    <property type="match status" value="1"/>
</dbReference>
<dbReference type="PANTHER" id="PTHR45168:SF4">
    <property type="entry name" value="SIMILAR TO DNAJ HOMOLOG SUBFAMILY B MEMBER 6 (HEAT SHOCK PROTEIN J2) (HSJ-2) (MRJ) (MDJ4)"/>
    <property type="match status" value="1"/>
</dbReference>
<feature type="domain" description="J" evidence="7">
    <location>
        <begin position="3"/>
        <end position="69"/>
    </location>
</feature>
<dbReference type="PROSITE" id="PS50076">
    <property type="entry name" value="DNAJ_2"/>
    <property type="match status" value="1"/>
</dbReference>
<evidence type="ECO:0000256" key="2">
    <source>
        <dbReference type="ARBA" id="ARBA00023186"/>
    </source>
</evidence>
<proteinExistence type="predicted"/>
<feature type="region of interest" description="Disordered" evidence="6">
    <location>
        <begin position="254"/>
        <end position="418"/>
    </location>
</feature>
<evidence type="ECO:0000313" key="9">
    <source>
        <dbReference type="Proteomes" id="UP001166674"/>
    </source>
</evidence>
<evidence type="ECO:0000259" key="7">
    <source>
        <dbReference type="PROSITE" id="PS50076"/>
    </source>
</evidence>
<dbReference type="GO" id="GO:0051082">
    <property type="term" value="F:unfolded protein binding"/>
    <property type="evidence" value="ECO:0007669"/>
    <property type="project" value="InterPro"/>
</dbReference>
<dbReference type="PRINTS" id="PR00625">
    <property type="entry name" value="JDOMAIN"/>
</dbReference>
<dbReference type="InterPro" id="IPR043183">
    <property type="entry name" value="DNJB2/6-like"/>
</dbReference>
<dbReference type="SUPFAM" id="SSF46565">
    <property type="entry name" value="Chaperone J-domain"/>
    <property type="match status" value="1"/>
</dbReference>
<gene>
    <name evidence="8" type="ORF">SUZIE_102465</name>
</gene>
<evidence type="ECO:0000256" key="1">
    <source>
        <dbReference type="ARBA" id="ARBA00004216"/>
    </source>
</evidence>
<comment type="subcellular location">
    <subcellularLocation>
        <location evidence="1">Cytoplasm</location>
        <location evidence="1">Myofibril</location>
        <location evidence="1">Sarcomere</location>
        <location evidence="1">Z line</location>
    </subcellularLocation>
</comment>
<keyword evidence="9" id="KW-1185">Reference proteome</keyword>
<sequence length="418" mass="46932">MVDYYEVLGVQRHASPEDIKKAYRKLALKWHPDKNPENKEEAERKFKQVAEAYEVLSDAKKRDIYDKYGKEGLNGGGGGGSHFDSPFEFGFTFRNPEDVFREFFGGRDPFSFDFFGVLGDFHFQAVRIYTQEKKLLHGYYVYEVTVQPPGGFEEVASEDLEPSEELDQPCFEEAVEEPPSEENSEVLDVISSEELDLFSEDEPSEGCSRGQGELLSEELDLVSSEEEPSPGDSEEFSEECEELLSEEEQHRFTSFGSLGHGGLTSFSSTSFGGSGMGNFKSISTSTKIVNGRKITTKRIVENGQERVEVEEDGQLKSLTINGVADENALAEERLRRGQPALPAQPTSTRPLRSSRPTPSARPAPQHSIWEEEEEQEKPRAPSPWDTPMSSAGFKEGGKRKKQKQREESKKKKSTKGNH</sequence>
<feature type="compositionally biased region" description="Basic and acidic residues" evidence="6">
    <location>
        <begin position="298"/>
        <end position="307"/>
    </location>
</feature>
<dbReference type="PANTHER" id="PTHR45168">
    <property type="entry name" value="DNAJ HOMOLOG SUBFAMILY B MEMBER 2"/>
    <property type="match status" value="1"/>
</dbReference>
<name>A0AA41MCF3_SCICA</name>
<reference evidence="8" key="1">
    <citation type="submission" date="2020-03" db="EMBL/GenBank/DDBJ databases">
        <title>Studies in the Genomics of Life Span.</title>
        <authorList>
            <person name="Glass D."/>
        </authorList>
    </citation>
    <scope>NUCLEOTIDE SEQUENCE</scope>
    <source>
        <strain evidence="8">SUZIE</strain>
        <tissue evidence="8">Muscle</tissue>
    </source>
</reference>
<accession>A0AA41MCF3</accession>
<evidence type="ECO:0000256" key="6">
    <source>
        <dbReference type="SAM" id="MobiDB-lite"/>
    </source>
</evidence>
<protein>
    <recommendedName>
        <fullName evidence="3">DnaJ homolog subfamily B member 6</fullName>
    </recommendedName>
    <alternativeName>
        <fullName evidence="4">Heat shock protein J2</fullName>
    </alternativeName>
    <alternativeName>
        <fullName evidence="5">MRJ</fullName>
    </alternativeName>
</protein>
<dbReference type="PROSITE" id="PS00636">
    <property type="entry name" value="DNAJ_1"/>
    <property type="match status" value="1"/>
</dbReference>
<evidence type="ECO:0000313" key="8">
    <source>
        <dbReference type="EMBL" id="MBZ3869343.1"/>
    </source>
</evidence>
<keyword evidence="2" id="KW-0143">Chaperone</keyword>
<dbReference type="InterPro" id="IPR036869">
    <property type="entry name" value="J_dom_sf"/>
</dbReference>
<feature type="compositionally biased region" description="Low complexity" evidence="6">
    <location>
        <begin position="254"/>
        <end position="271"/>
    </location>
</feature>
<feature type="compositionally biased region" description="Low complexity" evidence="6">
    <location>
        <begin position="345"/>
        <end position="364"/>
    </location>
</feature>
<comment type="caution">
    <text evidence="8">The sequence shown here is derived from an EMBL/GenBank/DDBJ whole genome shotgun (WGS) entry which is preliminary data.</text>
</comment>
<organism evidence="8 9">
    <name type="scientific">Sciurus carolinensis</name>
    <name type="common">Eastern gray squirrel</name>
    <dbReference type="NCBI Taxonomy" id="30640"/>
    <lineage>
        <taxon>Eukaryota</taxon>
        <taxon>Metazoa</taxon>
        <taxon>Chordata</taxon>
        <taxon>Craniata</taxon>
        <taxon>Vertebrata</taxon>
        <taxon>Euteleostomi</taxon>
        <taxon>Mammalia</taxon>
        <taxon>Eutheria</taxon>
        <taxon>Euarchontoglires</taxon>
        <taxon>Glires</taxon>
        <taxon>Rodentia</taxon>
        <taxon>Sciuromorpha</taxon>
        <taxon>Sciuridae</taxon>
        <taxon>Sciurinae</taxon>
        <taxon>Sciurini</taxon>
        <taxon>Sciurus</taxon>
    </lineage>
</organism>
<dbReference type="SMART" id="SM00271">
    <property type="entry name" value="DnaJ"/>
    <property type="match status" value="1"/>
</dbReference>
<dbReference type="AlphaFoldDB" id="A0AA41MCF3"/>
<evidence type="ECO:0000256" key="5">
    <source>
        <dbReference type="ARBA" id="ARBA00080699"/>
    </source>
</evidence>
<dbReference type="Proteomes" id="UP001166674">
    <property type="component" value="Unassembled WGS sequence"/>
</dbReference>